<dbReference type="RefSeq" id="WP_406695442.1">
    <property type="nucleotide sequence ID" value="NZ_CP155447.1"/>
</dbReference>
<reference evidence="1" key="1">
    <citation type="submission" date="2024-05" db="EMBL/GenBank/DDBJ databases">
        <title>Planctomycetes of the genus Singulisphaera possess chitinolytic capabilities.</title>
        <authorList>
            <person name="Ivanova A."/>
        </authorList>
    </citation>
    <scope>NUCLEOTIDE SEQUENCE</scope>
    <source>
        <strain evidence="1">Ch08T</strain>
    </source>
</reference>
<organism evidence="1">
    <name type="scientific">Singulisphaera sp. Ch08</name>
    <dbReference type="NCBI Taxonomy" id="3120278"/>
    <lineage>
        <taxon>Bacteria</taxon>
        <taxon>Pseudomonadati</taxon>
        <taxon>Planctomycetota</taxon>
        <taxon>Planctomycetia</taxon>
        <taxon>Isosphaerales</taxon>
        <taxon>Isosphaeraceae</taxon>
        <taxon>Singulisphaera</taxon>
    </lineage>
</organism>
<sequence length="414" mass="47136">MARRELENAKKSARGALRKFEPHEILQRVQVAVQGRIDDKLKRNDVMYDERTGVIDLRNTRMGLSLGRRLNSFAQGNKSEGEVRELTYNSRKRQLAVRLYVRHCHSWGKYVNPLGDTKLYEVRQTASLRYNFGTNTGNFDIEFGNWAPSIRSRTVEQIAEGNLIAAAESLILDAIGRAVGVERVNKYNETTTKIQSRHGPQNIYFASQDFVGWASPDNLRRYAISGIITGGASVSPTMRKVQQQSLKELSALAQWLSEKGLTGGDAQDVARNHLTGQPLRWPFLKFDLAPVRYSARERNLGTPWRHEDHLGFVVIWDDRQSNQTGKEAAATSHIGLSNQGDYADGKFKNQGNQKWVEERNDGTKSYFRELERGAGFVRLYDDDRKRPVQLTATQGLFRNNENEEWQAWGEGGFR</sequence>
<dbReference type="AlphaFoldDB" id="A0AAU7CDB6"/>
<name>A0AAU7CDB6_9BACT</name>
<evidence type="ECO:0000313" key="1">
    <source>
        <dbReference type="EMBL" id="XBH02701.1"/>
    </source>
</evidence>
<gene>
    <name evidence="1" type="ORF">V5E97_30910</name>
</gene>
<dbReference type="EMBL" id="CP155447">
    <property type="protein sequence ID" value="XBH02701.1"/>
    <property type="molecule type" value="Genomic_DNA"/>
</dbReference>
<protein>
    <submittedName>
        <fullName evidence="1">Uncharacterized protein</fullName>
    </submittedName>
</protein>
<proteinExistence type="predicted"/>
<accession>A0AAU7CDB6</accession>